<evidence type="ECO:0000256" key="2">
    <source>
        <dbReference type="SAM" id="Phobius"/>
    </source>
</evidence>
<keyword evidence="2" id="KW-0472">Membrane</keyword>
<feature type="compositionally biased region" description="Polar residues" evidence="1">
    <location>
        <begin position="320"/>
        <end position="337"/>
    </location>
</feature>
<dbReference type="Proteomes" id="UP001299546">
    <property type="component" value="Unassembled WGS sequence"/>
</dbReference>
<proteinExistence type="predicted"/>
<evidence type="ECO:0000313" key="4">
    <source>
        <dbReference type="Proteomes" id="UP001299546"/>
    </source>
</evidence>
<feature type="compositionally biased region" description="Basic and acidic residues" evidence="1">
    <location>
        <begin position="371"/>
        <end position="380"/>
    </location>
</feature>
<dbReference type="EMBL" id="JAJCIS010000006">
    <property type="protein sequence ID" value="MCB7387740.1"/>
    <property type="molecule type" value="Genomic_DNA"/>
</dbReference>
<accession>A0ABS8DH37</accession>
<reference evidence="3 4" key="1">
    <citation type="submission" date="2021-10" db="EMBL/GenBank/DDBJ databases">
        <title>Collection of gut derived symbiotic bacterial strains cultured from healthy donors.</title>
        <authorList>
            <person name="Lin H."/>
            <person name="Littmann E."/>
            <person name="Kohout C."/>
            <person name="Pamer E.G."/>
        </authorList>
    </citation>
    <scope>NUCLEOTIDE SEQUENCE [LARGE SCALE GENOMIC DNA]</scope>
    <source>
        <strain evidence="3 4">DFI.1.165</strain>
    </source>
</reference>
<gene>
    <name evidence="3" type="ORF">LIZ65_10620</name>
</gene>
<feature type="compositionally biased region" description="Low complexity" evidence="1">
    <location>
        <begin position="246"/>
        <end position="265"/>
    </location>
</feature>
<keyword evidence="4" id="KW-1185">Reference proteome</keyword>
<feature type="transmembrane region" description="Helical" evidence="2">
    <location>
        <begin position="123"/>
        <end position="141"/>
    </location>
</feature>
<protein>
    <submittedName>
        <fullName evidence="3">Uncharacterized protein</fullName>
    </submittedName>
</protein>
<feature type="transmembrane region" description="Helical" evidence="2">
    <location>
        <begin position="98"/>
        <end position="117"/>
    </location>
</feature>
<dbReference type="RefSeq" id="WP_227183587.1">
    <property type="nucleotide sequence ID" value="NZ_JAJCIQ010000007.1"/>
</dbReference>
<sequence>MLETIVARQVVFYIVGAIAAIGIIAKLVAGISLKRLVRASSNMSKSNHALMRLVRAKFEHACMVSDKVQNVRAFVEKYVFEYRVIGLRLHSWRQLEKATIWIYGIVSAVGAGLEYYVNGVGDVLYQYAIVGAVGIVVLFLLHITTDERYQLEAAKMYMVDFLENTYAHRYEKTNQKEIQVTVQKAEEDSRGRQAASPQKAPVREPDTRQVTPMEAPGAAPHLVPGETNSEPPQRSDEPQPVRTPVQRQEFAGAEAQGQQYARAQETGQAFARVQGQRQAVQSAGGHGQSAVQSGKARVQEPAMQMKVRVQEAQPEPLTQAAASPYTQSVGVPQNASSYGDAGKARPGVDSASGMPEYQTAGPEAQDGYGQMKDEFSGQEFQKEAKIREILEEFLA</sequence>
<evidence type="ECO:0000256" key="1">
    <source>
        <dbReference type="SAM" id="MobiDB-lite"/>
    </source>
</evidence>
<evidence type="ECO:0000313" key="3">
    <source>
        <dbReference type="EMBL" id="MCB7387740.1"/>
    </source>
</evidence>
<keyword evidence="2" id="KW-1133">Transmembrane helix</keyword>
<comment type="caution">
    <text evidence="3">The sequence shown here is derived from an EMBL/GenBank/DDBJ whole genome shotgun (WGS) entry which is preliminary data.</text>
</comment>
<feature type="transmembrane region" description="Helical" evidence="2">
    <location>
        <begin position="12"/>
        <end position="33"/>
    </location>
</feature>
<keyword evidence="2" id="KW-0812">Transmembrane</keyword>
<name>A0ABS8DH37_9FIRM</name>
<feature type="region of interest" description="Disordered" evidence="1">
    <location>
        <begin position="183"/>
        <end position="380"/>
    </location>
</feature>
<organism evidence="3 4">
    <name type="scientific">Bariatricus massiliensis</name>
    <dbReference type="NCBI Taxonomy" id="1745713"/>
    <lineage>
        <taxon>Bacteria</taxon>
        <taxon>Bacillati</taxon>
        <taxon>Bacillota</taxon>
        <taxon>Clostridia</taxon>
        <taxon>Lachnospirales</taxon>
        <taxon>Lachnospiraceae</taxon>
        <taxon>Bariatricus</taxon>
    </lineage>
</organism>